<dbReference type="GO" id="GO:0000448">
    <property type="term" value="P:cleavage in ITS2 between 5.8S rRNA and LSU-rRNA of tricistronic rRNA transcript (SSU-rRNA, 5.8S rRNA, LSU-rRNA)"/>
    <property type="evidence" value="ECO:0007669"/>
    <property type="project" value="TreeGrafter"/>
</dbReference>
<keyword evidence="7" id="KW-0067">ATP-binding</keyword>
<feature type="domain" description="NOL9 N-terminal" evidence="12">
    <location>
        <begin position="330"/>
        <end position="473"/>
    </location>
</feature>
<keyword evidence="3" id="KW-0698">rRNA processing</keyword>
<dbReference type="GO" id="GO:0051731">
    <property type="term" value="F:polynucleotide 5'-hydroxyl-kinase activity"/>
    <property type="evidence" value="ECO:0007669"/>
    <property type="project" value="InterPro"/>
</dbReference>
<dbReference type="InterPro" id="IPR057570">
    <property type="entry name" value="NOL9_C"/>
</dbReference>
<dbReference type="InterPro" id="IPR032319">
    <property type="entry name" value="CLP1_P"/>
</dbReference>
<dbReference type="PANTHER" id="PTHR12755">
    <property type="entry name" value="CLEAVAGE/POLYADENYLATION FACTOR IA SUBUNIT CLP1P"/>
    <property type="match status" value="1"/>
</dbReference>
<evidence type="ECO:0000256" key="6">
    <source>
        <dbReference type="ARBA" id="ARBA00022777"/>
    </source>
</evidence>
<gene>
    <name evidence="14" type="ORF">TBIB3V08_LOCUS2885</name>
</gene>
<dbReference type="Pfam" id="PF24419">
    <property type="entry name" value="Cupin_NOL9"/>
    <property type="match status" value="1"/>
</dbReference>
<dbReference type="Pfam" id="PF16575">
    <property type="entry name" value="CLP1_P"/>
    <property type="match status" value="1"/>
</dbReference>
<evidence type="ECO:0000256" key="3">
    <source>
        <dbReference type="ARBA" id="ARBA00022552"/>
    </source>
</evidence>
<evidence type="ECO:0000256" key="10">
    <source>
        <dbReference type="SAM" id="MobiDB-lite"/>
    </source>
</evidence>
<feature type="compositionally biased region" description="Basic and acidic residues" evidence="10">
    <location>
        <begin position="82"/>
        <end position="93"/>
    </location>
</feature>
<keyword evidence="5" id="KW-0547">Nucleotide-binding</keyword>
<dbReference type="InterPro" id="IPR057573">
    <property type="entry name" value="NOL9_N"/>
</dbReference>
<evidence type="ECO:0000259" key="13">
    <source>
        <dbReference type="Pfam" id="PF25467"/>
    </source>
</evidence>
<keyword evidence="4" id="KW-0808">Transferase</keyword>
<organism evidence="14">
    <name type="scientific">Timema bartmani</name>
    <dbReference type="NCBI Taxonomy" id="61472"/>
    <lineage>
        <taxon>Eukaryota</taxon>
        <taxon>Metazoa</taxon>
        <taxon>Ecdysozoa</taxon>
        <taxon>Arthropoda</taxon>
        <taxon>Hexapoda</taxon>
        <taxon>Insecta</taxon>
        <taxon>Pterygota</taxon>
        <taxon>Neoptera</taxon>
        <taxon>Polyneoptera</taxon>
        <taxon>Phasmatodea</taxon>
        <taxon>Timematodea</taxon>
        <taxon>Timematoidea</taxon>
        <taxon>Timematidae</taxon>
        <taxon>Timema</taxon>
    </lineage>
</organism>
<name>A0A7R9HY40_9NEOP</name>
<dbReference type="SUPFAM" id="SSF52540">
    <property type="entry name" value="P-loop containing nucleoside triphosphate hydrolases"/>
    <property type="match status" value="1"/>
</dbReference>
<feature type="domain" description="NOL9 C-terminal" evidence="13">
    <location>
        <begin position="722"/>
        <end position="826"/>
    </location>
</feature>
<evidence type="ECO:0000256" key="1">
    <source>
        <dbReference type="ARBA" id="ARBA00004604"/>
    </source>
</evidence>
<dbReference type="GO" id="GO:0005730">
    <property type="term" value="C:nucleolus"/>
    <property type="evidence" value="ECO:0007669"/>
    <property type="project" value="UniProtKB-SubCell"/>
</dbReference>
<comment type="similarity">
    <text evidence="2">Belongs to the Clp1 family. NOL9/GRC3 subfamily.</text>
</comment>
<dbReference type="InterPro" id="IPR027417">
    <property type="entry name" value="P-loop_NTPase"/>
</dbReference>
<evidence type="ECO:0000313" key="14">
    <source>
        <dbReference type="EMBL" id="CAD7440369.1"/>
    </source>
</evidence>
<keyword evidence="8" id="KW-0539">Nucleus</keyword>
<feature type="compositionally biased region" description="Basic residues" evidence="10">
    <location>
        <begin position="185"/>
        <end position="195"/>
    </location>
</feature>
<accession>A0A7R9HY40</accession>
<evidence type="ECO:0000256" key="9">
    <source>
        <dbReference type="ARBA" id="ARBA00071212"/>
    </source>
</evidence>
<proteinExistence type="inferred from homology"/>
<dbReference type="AlphaFoldDB" id="A0A7R9HY40"/>
<feature type="region of interest" description="Disordered" evidence="10">
    <location>
        <begin position="79"/>
        <end position="117"/>
    </location>
</feature>
<evidence type="ECO:0000256" key="4">
    <source>
        <dbReference type="ARBA" id="ARBA00022679"/>
    </source>
</evidence>
<dbReference type="Gene3D" id="3.40.50.300">
    <property type="entry name" value="P-loop containing nucleotide triphosphate hydrolases"/>
    <property type="match status" value="1"/>
</dbReference>
<feature type="domain" description="Clp1 P-loop" evidence="11">
    <location>
        <begin position="509"/>
        <end position="653"/>
    </location>
</feature>
<evidence type="ECO:0000259" key="12">
    <source>
        <dbReference type="Pfam" id="PF24419"/>
    </source>
</evidence>
<evidence type="ECO:0000256" key="5">
    <source>
        <dbReference type="ARBA" id="ARBA00022741"/>
    </source>
</evidence>
<evidence type="ECO:0000259" key="11">
    <source>
        <dbReference type="Pfam" id="PF16575"/>
    </source>
</evidence>
<protein>
    <recommendedName>
        <fullName evidence="9">Polynucleotide 5'-hydroxyl-kinase NOL9</fullName>
    </recommendedName>
</protein>
<sequence>MDKFRSSHAYIRKKMFPPMMKSFKKPTFKHFQKKIKKVVAEKLPSKRPNGTVEPLLDRGDNWSVEGLCIAVDRIQVTNTTRNKSERHGKDKTRQVCPSTRKLGSSGELAEAASSVDSRVADTPNFNQEVTPVGLKNQGNIRNINSKNSVNSLSSDILPIKTTLGPSGKNKNELLENGVEDSPSCPKKKNKKRKKNEHPLISVDETETCAIQEGNLQETWTLPEDDQPIECNPQIIQVSSGHNVKLPPYLLSANQEEDEKEESSTDHISSVLNRFSKTLKARKKKLGFVVKQVKSDPGKKSSLWYGKDKQMPPVVKVQTDKIAMHKLPNGSYLLAMSHPDTLYLCGKLKVTALLGSVKILGYVLNYDNSKAGVNVFTPEHFTLINIECCKSLGHTDEVRENMRAALKSFGMENLGADALMKQCDDSDSVLLLQRLSSELVDYLNTHYPIKLFPKVSSTNDRRFYKAENQLQCLFELPDTELNEKLFNEDPSWAQLAPNLSEPGTKTVVCGGKGVGKSTFLRYMVNSSLTRHDAVLFLDVDPGQSEFSVPGCVSAVIVKEPLLGPNFTHLQQAARLVFVGDIDVAKCPFHYLECVRNVAEFCWSDPELRNMPWFINTMGFTQGLGLELLFGVLHLVRPTHLYELKSARNKHNFLKPLSCEYMNQHHSFWQRDLAASDLDYASFSLDSVAVQTIQKVSRGLKPKECRDLVVLAYLSTLGVPLHEAVPYVAPLARLKLAVTHETIHFSHVLSVMNANLVALCVSDSNQGVTADDPSFPMILTGQPVTPCLGFGIVRGVSLEESQVYLVTPLSGDKLAGVNCLLKGAIDLPPNLYWEVESGSFQVPYVAVGPGQPTTRTIRRVFRPIRKARATTVGAV</sequence>
<evidence type="ECO:0000256" key="8">
    <source>
        <dbReference type="ARBA" id="ARBA00023242"/>
    </source>
</evidence>
<evidence type="ECO:0000256" key="2">
    <source>
        <dbReference type="ARBA" id="ARBA00011003"/>
    </source>
</evidence>
<dbReference type="EMBL" id="OD564954">
    <property type="protein sequence ID" value="CAD7440369.1"/>
    <property type="molecule type" value="Genomic_DNA"/>
</dbReference>
<feature type="region of interest" description="Disordered" evidence="10">
    <location>
        <begin position="160"/>
        <end position="199"/>
    </location>
</feature>
<feature type="compositionally biased region" description="Low complexity" evidence="10">
    <location>
        <begin position="102"/>
        <end position="114"/>
    </location>
</feature>
<keyword evidence="6" id="KW-0418">Kinase</keyword>
<dbReference type="GO" id="GO:0005524">
    <property type="term" value="F:ATP binding"/>
    <property type="evidence" value="ECO:0007669"/>
    <property type="project" value="UniProtKB-KW"/>
</dbReference>
<dbReference type="Pfam" id="PF25467">
    <property type="entry name" value="NOL9_C"/>
    <property type="match status" value="1"/>
</dbReference>
<comment type="subcellular location">
    <subcellularLocation>
        <location evidence="1">Nucleus</location>
        <location evidence="1">Nucleolus</location>
    </subcellularLocation>
</comment>
<evidence type="ECO:0000256" key="7">
    <source>
        <dbReference type="ARBA" id="ARBA00022840"/>
    </source>
</evidence>
<dbReference type="InterPro" id="IPR045116">
    <property type="entry name" value="Clp1/Grc3"/>
</dbReference>
<dbReference type="PANTHER" id="PTHR12755:SF3">
    <property type="entry name" value="POLYNUCLEOTIDE 5'-HYDROXYL-KINASE NOL9"/>
    <property type="match status" value="1"/>
</dbReference>
<reference evidence="14" key="1">
    <citation type="submission" date="2020-11" db="EMBL/GenBank/DDBJ databases">
        <authorList>
            <person name="Tran Van P."/>
        </authorList>
    </citation>
    <scope>NUCLEOTIDE SEQUENCE</scope>
</reference>